<dbReference type="RefSeq" id="WP_150256647.1">
    <property type="nucleotide sequence ID" value="NZ_CP029189.1"/>
</dbReference>
<dbReference type="EMBL" id="CP029189">
    <property type="protein sequence ID" value="QES53856.1"/>
    <property type="molecule type" value="Genomic_DNA"/>
</dbReference>
<protein>
    <recommendedName>
        <fullName evidence="3">HEAT repeat domain-containing protein</fullName>
    </recommendedName>
</protein>
<gene>
    <name evidence="1" type="ORF">DEJ51_06010</name>
</gene>
<dbReference type="Gene3D" id="1.25.10.10">
    <property type="entry name" value="Leucine-rich Repeat Variant"/>
    <property type="match status" value="1"/>
</dbReference>
<sequence>MSAGSHGGRGAGRAYAQSLTATAPDGAGSRLPDGAAAEWIDFDHEVRRIHRWSYGTRDSTAAAVRLCHPDGRRREAALREPGPVPELVAIRCTDWVPAVRDQARRLLAGALAGDPAGTLRRLTPLVLRLGRREQGVWALELFRAVLRGEPVAVATSWWELRPPRAVLEDPAGLLAELCRSADLPTRRFAARLTVDAGRLDVRELARLAAGELDPAAARVWTDAALAAMAAGGPDDGAIDTLLGAHGAMVRSAGVTALRGAGRTAEAPGHLADRSGMVRACARWLVRQGGGDPYPLYREVLADPDRVTRYAVAGFAECARRQDAPVLRALLEHPDGPVRAAALAGLRLLDVTDTELLREQLDDPSAAVAREAARSLTASAGLLPVDWLTARIAPGRPPHVRRAAYRLLFARGGVAGLRASVELLTDRDPALRTISAQRVQSMWSPYRTPDLPSRDPEVGVLLDRCTHLFSDHVMRQMRARLGLVTRSDDPEEQ</sequence>
<dbReference type="SUPFAM" id="SSF48371">
    <property type="entry name" value="ARM repeat"/>
    <property type="match status" value="1"/>
</dbReference>
<name>A0A5P2DFF9_STRVZ</name>
<evidence type="ECO:0000313" key="1">
    <source>
        <dbReference type="EMBL" id="QES53856.1"/>
    </source>
</evidence>
<dbReference type="OrthoDB" id="3374146at2"/>
<dbReference type="Proteomes" id="UP000324101">
    <property type="component" value="Chromosome"/>
</dbReference>
<proteinExistence type="predicted"/>
<reference evidence="1 2" key="1">
    <citation type="submission" date="2018-05" db="EMBL/GenBank/DDBJ databases">
        <title>Streptomyces venezuelae.</title>
        <authorList>
            <person name="Kim W."/>
            <person name="Lee N."/>
            <person name="Cho B.-K."/>
        </authorList>
    </citation>
    <scope>NUCLEOTIDE SEQUENCE [LARGE SCALE GENOMIC DNA]</scope>
    <source>
        <strain evidence="1 2">ATCC 21018</strain>
    </source>
</reference>
<accession>A0A5P2DFF9</accession>
<organism evidence="1 2">
    <name type="scientific">Streptomyces venezuelae</name>
    <dbReference type="NCBI Taxonomy" id="54571"/>
    <lineage>
        <taxon>Bacteria</taxon>
        <taxon>Bacillati</taxon>
        <taxon>Actinomycetota</taxon>
        <taxon>Actinomycetes</taxon>
        <taxon>Kitasatosporales</taxon>
        <taxon>Streptomycetaceae</taxon>
        <taxon>Streptomyces</taxon>
    </lineage>
</organism>
<evidence type="ECO:0008006" key="3">
    <source>
        <dbReference type="Google" id="ProtNLM"/>
    </source>
</evidence>
<dbReference type="AlphaFoldDB" id="A0A5P2DFF9"/>
<dbReference type="InterPro" id="IPR011989">
    <property type="entry name" value="ARM-like"/>
</dbReference>
<evidence type="ECO:0000313" key="2">
    <source>
        <dbReference type="Proteomes" id="UP000324101"/>
    </source>
</evidence>
<dbReference type="InterPro" id="IPR016024">
    <property type="entry name" value="ARM-type_fold"/>
</dbReference>